<protein>
    <submittedName>
        <fullName evidence="1">Uncharacterized protein</fullName>
    </submittedName>
</protein>
<name>S3V1U5_9LEPT</name>
<accession>S3V1U5</accession>
<organism evidence="1 2">
    <name type="scientific">Leptospira fainei serovar Hurstbridge str. BUT 6</name>
    <dbReference type="NCBI Taxonomy" id="1193011"/>
    <lineage>
        <taxon>Bacteria</taxon>
        <taxon>Pseudomonadati</taxon>
        <taxon>Spirochaetota</taxon>
        <taxon>Spirochaetia</taxon>
        <taxon>Leptospirales</taxon>
        <taxon>Leptospiraceae</taxon>
        <taxon>Leptospira</taxon>
    </lineage>
</organism>
<dbReference type="EMBL" id="AKWZ02000010">
    <property type="protein sequence ID" value="EPG74569.1"/>
    <property type="molecule type" value="Genomic_DNA"/>
</dbReference>
<dbReference type="Proteomes" id="UP000014540">
    <property type="component" value="Unassembled WGS sequence"/>
</dbReference>
<evidence type="ECO:0000313" key="2">
    <source>
        <dbReference type="Proteomes" id="UP000014540"/>
    </source>
</evidence>
<reference evidence="1" key="1">
    <citation type="submission" date="2013-04" db="EMBL/GenBank/DDBJ databases">
        <authorList>
            <person name="Harkins D.M."/>
            <person name="Durkin A.S."/>
            <person name="Selengut J.D."/>
            <person name="Sanka R."/>
            <person name="DePew J."/>
            <person name="Purushe J."/>
            <person name="Ahmed A."/>
            <person name="van der Linden H."/>
            <person name="Goris M.G.A."/>
            <person name="Hartskeerl R.A."/>
            <person name="Vinetz J.M."/>
            <person name="Sutton G.G."/>
            <person name="Nelson W.C."/>
            <person name="Fouts D.E."/>
        </authorList>
    </citation>
    <scope>NUCLEOTIDE SEQUENCE [LARGE SCALE GENOMIC DNA]</scope>
    <source>
        <strain evidence="1">BUT 6</strain>
    </source>
</reference>
<sequence>MRIFYLISTLWILWLYSSREYVTLGTYNSFEECRSAKTSDQSGIMLWKTECRESAR</sequence>
<gene>
    <name evidence="1" type="ORF">LEP1GSC058_3665</name>
</gene>
<proteinExistence type="predicted"/>
<keyword evidence="2" id="KW-1185">Reference proteome</keyword>
<evidence type="ECO:0000313" key="1">
    <source>
        <dbReference type="EMBL" id="EPG74569.1"/>
    </source>
</evidence>
<comment type="caution">
    <text evidence="1">The sequence shown here is derived from an EMBL/GenBank/DDBJ whole genome shotgun (WGS) entry which is preliminary data.</text>
</comment>
<dbReference type="AlphaFoldDB" id="S3V1U5"/>